<reference evidence="1 2" key="1">
    <citation type="journal article" date="2019" name="Sci. Rep.">
        <title>Orb-weaving spider Araneus ventricosus genome elucidates the spidroin gene catalogue.</title>
        <authorList>
            <person name="Kono N."/>
            <person name="Nakamura H."/>
            <person name="Ohtoshi R."/>
            <person name="Moran D.A.P."/>
            <person name="Shinohara A."/>
            <person name="Yoshida Y."/>
            <person name="Fujiwara M."/>
            <person name="Mori M."/>
            <person name="Tomita M."/>
            <person name="Arakawa K."/>
        </authorList>
    </citation>
    <scope>NUCLEOTIDE SEQUENCE [LARGE SCALE GENOMIC DNA]</scope>
</reference>
<sequence>MAGKKVLQRFGGKADLDDHFGDFGNKIKLPENTRIMALYLLGIEIWRTCERILCDDTPYRKSYKYRGPQTSESISLSDLSEVQVAEGASVQRLQSFRTDRVHIDDGKSHRNAWSPISRPSPGRECSIHKVGGEPTCNKNHAAQERFSVNVWAGIVADCNVLA</sequence>
<name>A0A4Y2S532_ARAVE</name>
<gene>
    <name evidence="1" type="ORF">AVEN_130695_1</name>
</gene>
<dbReference type="EMBL" id="BGPR01019619">
    <property type="protein sequence ID" value="GBN82459.1"/>
    <property type="molecule type" value="Genomic_DNA"/>
</dbReference>
<protein>
    <submittedName>
        <fullName evidence="1">Uncharacterized protein</fullName>
    </submittedName>
</protein>
<dbReference type="AlphaFoldDB" id="A0A4Y2S532"/>
<keyword evidence="2" id="KW-1185">Reference proteome</keyword>
<evidence type="ECO:0000313" key="1">
    <source>
        <dbReference type="EMBL" id="GBN82459.1"/>
    </source>
</evidence>
<dbReference type="Proteomes" id="UP000499080">
    <property type="component" value="Unassembled WGS sequence"/>
</dbReference>
<proteinExistence type="predicted"/>
<organism evidence="1 2">
    <name type="scientific">Araneus ventricosus</name>
    <name type="common">Orbweaver spider</name>
    <name type="synonym">Epeira ventricosa</name>
    <dbReference type="NCBI Taxonomy" id="182803"/>
    <lineage>
        <taxon>Eukaryota</taxon>
        <taxon>Metazoa</taxon>
        <taxon>Ecdysozoa</taxon>
        <taxon>Arthropoda</taxon>
        <taxon>Chelicerata</taxon>
        <taxon>Arachnida</taxon>
        <taxon>Araneae</taxon>
        <taxon>Araneomorphae</taxon>
        <taxon>Entelegynae</taxon>
        <taxon>Araneoidea</taxon>
        <taxon>Araneidae</taxon>
        <taxon>Araneus</taxon>
    </lineage>
</organism>
<comment type="caution">
    <text evidence="1">The sequence shown here is derived from an EMBL/GenBank/DDBJ whole genome shotgun (WGS) entry which is preliminary data.</text>
</comment>
<accession>A0A4Y2S532</accession>
<evidence type="ECO:0000313" key="2">
    <source>
        <dbReference type="Proteomes" id="UP000499080"/>
    </source>
</evidence>